<protein>
    <recommendedName>
        <fullName evidence="3">GAG-pre-integrase domain-containing protein</fullName>
    </recommendedName>
</protein>
<evidence type="ECO:0008006" key="3">
    <source>
        <dbReference type="Google" id="ProtNLM"/>
    </source>
</evidence>
<proteinExistence type="predicted"/>
<dbReference type="HOGENOM" id="CLU_2514291_0_0_1"/>
<gene>
    <name evidence="1" type="ORF">M407DRAFT_80757</name>
</gene>
<dbReference type="OrthoDB" id="7691805at2759"/>
<accession>A0A0C3Q986</accession>
<evidence type="ECO:0000313" key="1">
    <source>
        <dbReference type="EMBL" id="KIO21106.1"/>
    </source>
</evidence>
<organism evidence="1 2">
    <name type="scientific">Tulasnella calospora MUT 4182</name>
    <dbReference type="NCBI Taxonomy" id="1051891"/>
    <lineage>
        <taxon>Eukaryota</taxon>
        <taxon>Fungi</taxon>
        <taxon>Dikarya</taxon>
        <taxon>Basidiomycota</taxon>
        <taxon>Agaricomycotina</taxon>
        <taxon>Agaricomycetes</taxon>
        <taxon>Cantharellales</taxon>
        <taxon>Tulasnellaceae</taxon>
        <taxon>Tulasnella</taxon>
    </lineage>
</organism>
<feature type="non-terminal residue" evidence="1">
    <location>
        <position position="1"/>
    </location>
</feature>
<keyword evidence="2" id="KW-1185">Reference proteome</keyword>
<dbReference type="Proteomes" id="UP000054248">
    <property type="component" value="Unassembled WGS sequence"/>
</dbReference>
<sequence>LEHMIKQDLVKGIIVEGGSDVLDICKHCIAGKQHRAPFPKMTENRTPCYGTMGIAASNSTLAPPFPFLDKTCTLDYSNNSFPFHF</sequence>
<dbReference type="AlphaFoldDB" id="A0A0C3Q986"/>
<name>A0A0C3Q986_9AGAM</name>
<evidence type="ECO:0000313" key="2">
    <source>
        <dbReference type="Proteomes" id="UP000054248"/>
    </source>
</evidence>
<reference evidence="2" key="2">
    <citation type="submission" date="2015-01" db="EMBL/GenBank/DDBJ databases">
        <title>Evolutionary Origins and Diversification of the Mycorrhizal Mutualists.</title>
        <authorList>
            <consortium name="DOE Joint Genome Institute"/>
            <consortium name="Mycorrhizal Genomics Consortium"/>
            <person name="Kohler A."/>
            <person name="Kuo A."/>
            <person name="Nagy L.G."/>
            <person name="Floudas D."/>
            <person name="Copeland A."/>
            <person name="Barry K.W."/>
            <person name="Cichocki N."/>
            <person name="Veneault-Fourrey C."/>
            <person name="LaButti K."/>
            <person name="Lindquist E.A."/>
            <person name="Lipzen A."/>
            <person name="Lundell T."/>
            <person name="Morin E."/>
            <person name="Murat C."/>
            <person name="Riley R."/>
            <person name="Ohm R."/>
            <person name="Sun H."/>
            <person name="Tunlid A."/>
            <person name="Henrissat B."/>
            <person name="Grigoriev I.V."/>
            <person name="Hibbett D.S."/>
            <person name="Martin F."/>
        </authorList>
    </citation>
    <scope>NUCLEOTIDE SEQUENCE [LARGE SCALE GENOMIC DNA]</scope>
    <source>
        <strain evidence="2">MUT 4182</strain>
    </source>
</reference>
<dbReference type="EMBL" id="KN823149">
    <property type="protein sequence ID" value="KIO21106.1"/>
    <property type="molecule type" value="Genomic_DNA"/>
</dbReference>
<reference evidence="1 2" key="1">
    <citation type="submission" date="2014-04" db="EMBL/GenBank/DDBJ databases">
        <authorList>
            <consortium name="DOE Joint Genome Institute"/>
            <person name="Kuo A."/>
            <person name="Girlanda M."/>
            <person name="Perotto S."/>
            <person name="Kohler A."/>
            <person name="Nagy L.G."/>
            <person name="Floudas D."/>
            <person name="Copeland A."/>
            <person name="Barry K.W."/>
            <person name="Cichocki N."/>
            <person name="Veneault-Fourrey C."/>
            <person name="LaButti K."/>
            <person name="Lindquist E.A."/>
            <person name="Lipzen A."/>
            <person name="Lundell T."/>
            <person name="Morin E."/>
            <person name="Murat C."/>
            <person name="Sun H."/>
            <person name="Tunlid A."/>
            <person name="Henrissat B."/>
            <person name="Grigoriev I.V."/>
            <person name="Hibbett D.S."/>
            <person name="Martin F."/>
            <person name="Nordberg H.P."/>
            <person name="Cantor M.N."/>
            <person name="Hua S.X."/>
        </authorList>
    </citation>
    <scope>NUCLEOTIDE SEQUENCE [LARGE SCALE GENOMIC DNA]</scope>
    <source>
        <strain evidence="1 2">MUT 4182</strain>
    </source>
</reference>